<evidence type="ECO:0000313" key="2">
    <source>
        <dbReference type="Proteomes" id="UP000254065"/>
    </source>
</evidence>
<dbReference type="OrthoDB" id="9798990at2"/>
<dbReference type="InterPro" id="IPR029060">
    <property type="entry name" value="PIN-like_dom_sf"/>
</dbReference>
<sequence>MAYLLDTHIVLWLNYEPHKITYELEQILLNKNHKIYFSSVNIWEVAIKSKLDKLDIVGANPKGLYDDLLDGGYDELAVLSKHCIQ</sequence>
<dbReference type="PANTHER" id="PTHR36173:SF2">
    <property type="entry name" value="RIBONUCLEASE VAPC16"/>
    <property type="match status" value="1"/>
</dbReference>
<evidence type="ECO:0008006" key="3">
    <source>
        <dbReference type="Google" id="ProtNLM"/>
    </source>
</evidence>
<dbReference type="RefSeq" id="WP_029103489.1">
    <property type="nucleotide sequence ID" value="NZ_UGQB01000004.1"/>
</dbReference>
<accession>A0A378QWZ4</accession>
<dbReference type="PANTHER" id="PTHR36173">
    <property type="entry name" value="RIBONUCLEASE VAPC16-RELATED"/>
    <property type="match status" value="1"/>
</dbReference>
<proteinExistence type="predicted"/>
<dbReference type="SUPFAM" id="SSF88723">
    <property type="entry name" value="PIN domain-like"/>
    <property type="match status" value="1"/>
</dbReference>
<protein>
    <recommendedName>
        <fullName evidence="3">PIN domain</fullName>
    </recommendedName>
</protein>
<keyword evidence="2" id="KW-1185">Reference proteome</keyword>
<evidence type="ECO:0000313" key="1">
    <source>
        <dbReference type="EMBL" id="STZ07504.1"/>
    </source>
</evidence>
<organism evidence="1 2">
    <name type="scientific">Moraxella caprae</name>
    <dbReference type="NCBI Taxonomy" id="90240"/>
    <lineage>
        <taxon>Bacteria</taxon>
        <taxon>Pseudomonadati</taxon>
        <taxon>Pseudomonadota</taxon>
        <taxon>Gammaproteobacteria</taxon>
        <taxon>Moraxellales</taxon>
        <taxon>Moraxellaceae</taxon>
        <taxon>Moraxella</taxon>
    </lineage>
</organism>
<dbReference type="AlphaFoldDB" id="A0A378QWZ4"/>
<dbReference type="STRING" id="1122244.GCA_000426885_02085"/>
<name>A0A378QWZ4_9GAMM</name>
<dbReference type="InterPro" id="IPR052919">
    <property type="entry name" value="TA_system_RNase"/>
</dbReference>
<dbReference type="EMBL" id="UGQB01000004">
    <property type="protein sequence ID" value="STZ07504.1"/>
    <property type="molecule type" value="Genomic_DNA"/>
</dbReference>
<gene>
    <name evidence="1" type="ORF">NCTC12877_00473</name>
</gene>
<dbReference type="Proteomes" id="UP000254065">
    <property type="component" value="Unassembled WGS sequence"/>
</dbReference>
<reference evidence="1 2" key="1">
    <citation type="submission" date="2018-06" db="EMBL/GenBank/DDBJ databases">
        <authorList>
            <consortium name="Pathogen Informatics"/>
            <person name="Doyle S."/>
        </authorList>
    </citation>
    <scope>NUCLEOTIDE SEQUENCE [LARGE SCALE GENOMIC DNA]</scope>
    <source>
        <strain evidence="1 2">NCTC12877</strain>
    </source>
</reference>